<reference evidence="2" key="3">
    <citation type="submission" date="2018-07" db="EMBL/GenBank/DDBJ databases">
        <title>WGS assembly of Glycine max.</title>
        <authorList>
            <person name="Schmutz J."/>
            <person name="Cannon S."/>
            <person name="Schlueter J."/>
            <person name="Ma J."/>
            <person name="Mitros T."/>
            <person name="Nelson W."/>
            <person name="Hyten D."/>
            <person name="Song Q."/>
            <person name="Thelen J."/>
            <person name="Cheng J."/>
            <person name="Xu D."/>
            <person name="Hellsten U."/>
            <person name="May G."/>
            <person name="Yu Y."/>
            <person name="Sakurai T."/>
            <person name="Umezawa T."/>
            <person name="Bhattacharyya M."/>
            <person name="Sandhu D."/>
            <person name="Valliyodan B."/>
            <person name="Lindquist E."/>
            <person name="Peto M."/>
            <person name="Grant D."/>
            <person name="Shu S."/>
            <person name="Goodstein D."/>
            <person name="Barry K."/>
            <person name="Futrell-Griggs M."/>
            <person name="Abernathy B."/>
            <person name="Du J."/>
            <person name="Tian Z."/>
            <person name="Zhu L."/>
            <person name="Gill N."/>
            <person name="Joshi T."/>
            <person name="Libault M."/>
            <person name="Sethuraman A."/>
            <person name="Zhang X."/>
            <person name="Shinozaki K."/>
            <person name="Nguyen H."/>
            <person name="Wing R."/>
            <person name="Cregan P."/>
            <person name="Specht J."/>
            <person name="Grimwood J."/>
            <person name="Rokhsar D."/>
            <person name="Stacey G."/>
            <person name="Shoemaker R."/>
            <person name="Jackson S."/>
        </authorList>
    </citation>
    <scope>NUCLEOTIDE SEQUENCE</scope>
    <source>
        <tissue evidence="2">Callus</tissue>
    </source>
</reference>
<dbReference type="EMBL" id="CM000835">
    <property type="protein sequence ID" value="KRH70578.1"/>
    <property type="molecule type" value="Genomic_DNA"/>
</dbReference>
<organism evidence="2">
    <name type="scientific">Glycine max</name>
    <name type="common">Soybean</name>
    <name type="synonym">Glycine hispida</name>
    <dbReference type="NCBI Taxonomy" id="3847"/>
    <lineage>
        <taxon>Eukaryota</taxon>
        <taxon>Viridiplantae</taxon>
        <taxon>Streptophyta</taxon>
        <taxon>Embryophyta</taxon>
        <taxon>Tracheophyta</taxon>
        <taxon>Spermatophyta</taxon>
        <taxon>Magnoliopsida</taxon>
        <taxon>eudicotyledons</taxon>
        <taxon>Gunneridae</taxon>
        <taxon>Pentapetalae</taxon>
        <taxon>rosids</taxon>
        <taxon>fabids</taxon>
        <taxon>Fabales</taxon>
        <taxon>Fabaceae</taxon>
        <taxon>Papilionoideae</taxon>
        <taxon>50 kb inversion clade</taxon>
        <taxon>NPAAA clade</taxon>
        <taxon>indigoferoid/millettioid clade</taxon>
        <taxon>Phaseoleae</taxon>
        <taxon>Glycine</taxon>
        <taxon>Glycine subgen. Soja</taxon>
    </lineage>
</organism>
<dbReference type="Gramene" id="KRH70578">
    <property type="protein sequence ID" value="KRH70578"/>
    <property type="gene ID" value="GLYMA_02G098400"/>
</dbReference>
<dbReference type="EnsemblPlants" id="KRH70578">
    <property type="protein sequence ID" value="KRH70578"/>
    <property type="gene ID" value="GLYMA_02G098400"/>
</dbReference>
<feature type="domain" description="FBD" evidence="1">
    <location>
        <begin position="34"/>
        <end position="74"/>
    </location>
</feature>
<dbReference type="OMA" id="AHVIWIS"/>
<evidence type="ECO:0000313" key="3">
    <source>
        <dbReference type="EnsemblPlants" id="KRH70578"/>
    </source>
</evidence>
<keyword evidence="4" id="KW-1185">Reference proteome</keyword>
<dbReference type="PaxDb" id="3847-GLYMA02G10891.1"/>
<name>K7K7E9_SOYBN</name>
<proteinExistence type="predicted"/>
<sequence>MLMHCPKLQTFSAQKILPMKGSTFKIWSCVQFALECISSQLKKCTILNYEGKECELRFAKYIIQNSRALHTMSISNLTISYTNSSNCARQA</sequence>
<dbReference type="Proteomes" id="UP000008827">
    <property type="component" value="Chromosome 2"/>
</dbReference>
<dbReference type="Pfam" id="PF08387">
    <property type="entry name" value="FBD"/>
    <property type="match status" value="1"/>
</dbReference>
<reference evidence="2 3" key="1">
    <citation type="journal article" date="2010" name="Nature">
        <title>Genome sequence of the palaeopolyploid soybean.</title>
        <authorList>
            <person name="Schmutz J."/>
            <person name="Cannon S.B."/>
            <person name="Schlueter J."/>
            <person name="Ma J."/>
            <person name="Mitros T."/>
            <person name="Nelson W."/>
            <person name="Hyten D.L."/>
            <person name="Song Q."/>
            <person name="Thelen J.J."/>
            <person name="Cheng J."/>
            <person name="Xu D."/>
            <person name="Hellsten U."/>
            <person name="May G.D."/>
            <person name="Yu Y."/>
            <person name="Sakurai T."/>
            <person name="Umezawa T."/>
            <person name="Bhattacharyya M.K."/>
            <person name="Sandhu D."/>
            <person name="Valliyodan B."/>
            <person name="Lindquist E."/>
            <person name="Peto M."/>
            <person name="Grant D."/>
            <person name="Shu S."/>
            <person name="Goodstein D."/>
            <person name="Barry K."/>
            <person name="Futrell-Griggs M."/>
            <person name="Abernathy B."/>
            <person name="Du J."/>
            <person name="Tian Z."/>
            <person name="Zhu L."/>
            <person name="Gill N."/>
            <person name="Joshi T."/>
            <person name="Libault M."/>
            <person name="Sethuraman A."/>
            <person name="Zhang X.-C."/>
            <person name="Shinozaki K."/>
            <person name="Nguyen H.T."/>
            <person name="Wing R.A."/>
            <person name="Cregan P."/>
            <person name="Specht J."/>
            <person name="Grimwood J."/>
            <person name="Rokhsar D."/>
            <person name="Stacey G."/>
            <person name="Shoemaker R.C."/>
            <person name="Jackson S.A."/>
        </authorList>
    </citation>
    <scope>NUCLEOTIDE SEQUENCE</scope>
    <source>
        <strain evidence="3">cv. Williams 82</strain>
        <tissue evidence="2">Callus</tissue>
    </source>
</reference>
<dbReference type="HOGENOM" id="CLU_2431359_0_0_1"/>
<dbReference type="AlphaFoldDB" id="K7K7E9"/>
<gene>
    <name evidence="2" type="ORF">GLYMA_02G098400</name>
</gene>
<evidence type="ECO:0000259" key="1">
    <source>
        <dbReference type="Pfam" id="PF08387"/>
    </source>
</evidence>
<protein>
    <recommendedName>
        <fullName evidence="1">FBD domain-containing protein</fullName>
    </recommendedName>
</protein>
<dbReference type="InterPro" id="IPR006566">
    <property type="entry name" value="FBD"/>
</dbReference>
<accession>K7K7E9</accession>
<dbReference type="InParanoid" id="K7K7E9"/>
<reference evidence="3" key="2">
    <citation type="submission" date="2018-02" db="UniProtKB">
        <authorList>
            <consortium name="EnsemblPlants"/>
        </authorList>
    </citation>
    <scope>IDENTIFICATION</scope>
    <source>
        <strain evidence="3">Williams 82</strain>
    </source>
</reference>
<evidence type="ECO:0000313" key="2">
    <source>
        <dbReference type="EMBL" id="KRH70578.1"/>
    </source>
</evidence>
<evidence type="ECO:0000313" key="4">
    <source>
        <dbReference type="Proteomes" id="UP000008827"/>
    </source>
</evidence>